<evidence type="ECO:0000313" key="1">
    <source>
        <dbReference type="EMBL" id="PRD42556.1"/>
    </source>
</evidence>
<protein>
    <submittedName>
        <fullName evidence="1">Uncharacterized protein</fullName>
    </submittedName>
</protein>
<dbReference type="EMBL" id="PVBR01000011">
    <property type="protein sequence ID" value="PRD42556.1"/>
    <property type="molecule type" value="Genomic_DNA"/>
</dbReference>
<keyword evidence="2" id="KW-1185">Reference proteome</keyword>
<dbReference type="AlphaFoldDB" id="A0A2S9IPU9"/>
<sequence>MAAREIGIGREGIFTACRNLAHRLEAWIGFRKARCADNKLQRPLRVLMDAWRCKKTPVFDYRAPKINFTAGRYEKGWQREKYTGRGHVGTA</sequence>
<accession>A0A2S9IPU9</accession>
<name>A0A2S9IPU9_9HYPH</name>
<proteinExistence type="predicted"/>
<evidence type="ECO:0000313" key="2">
    <source>
        <dbReference type="Proteomes" id="UP000239434"/>
    </source>
</evidence>
<gene>
    <name evidence="1" type="ORF">C5748_15760</name>
</gene>
<reference evidence="1 2" key="1">
    <citation type="submission" date="2018-02" db="EMBL/GenBank/DDBJ databases">
        <title>The draft genome of Phyllobacterium sp. 1N-3.</title>
        <authorList>
            <person name="Liu L."/>
            <person name="Li L."/>
            <person name="Zhang X."/>
            <person name="Wang T."/>
            <person name="Liang L."/>
        </authorList>
    </citation>
    <scope>NUCLEOTIDE SEQUENCE [LARGE SCALE GENOMIC DNA]</scope>
    <source>
        <strain evidence="1 2">1N-3</strain>
    </source>
</reference>
<organism evidence="1 2">
    <name type="scientific">Phyllobacterium phragmitis</name>
    <dbReference type="NCBI Taxonomy" id="2670329"/>
    <lineage>
        <taxon>Bacteria</taxon>
        <taxon>Pseudomonadati</taxon>
        <taxon>Pseudomonadota</taxon>
        <taxon>Alphaproteobacteria</taxon>
        <taxon>Hyphomicrobiales</taxon>
        <taxon>Phyllobacteriaceae</taxon>
        <taxon>Phyllobacterium</taxon>
    </lineage>
</organism>
<dbReference type="Proteomes" id="UP000239434">
    <property type="component" value="Unassembled WGS sequence"/>
</dbReference>
<comment type="caution">
    <text evidence="1">The sequence shown here is derived from an EMBL/GenBank/DDBJ whole genome shotgun (WGS) entry which is preliminary data.</text>
</comment>